<name>A0AA88MGL2_CHASR</name>
<keyword evidence="2" id="KW-1185">Reference proteome</keyword>
<dbReference type="Proteomes" id="UP001187415">
    <property type="component" value="Unassembled WGS sequence"/>
</dbReference>
<dbReference type="EMBL" id="JAUPFM010000011">
    <property type="protein sequence ID" value="KAK2837536.1"/>
    <property type="molecule type" value="Genomic_DNA"/>
</dbReference>
<evidence type="ECO:0000313" key="1">
    <source>
        <dbReference type="EMBL" id="KAK2837536.1"/>
    </source>
</evidence>
<gene>
    <name evidence="1" type="ORF">Q5P01_014748</name>
</gene>
<comment type="caution">
    <text evidence="1">The sequence shown here is derived from an EMBL/GenBank/DDBJ whole genome shotgun (WGS) entry which is preliminary data.</text>
</comment>
<dbReference type="AlphaFoldDB" id="A0AA88MGL2"/>
<organism evidence="1 2">
    <name type="scientific">Channa striata</name>
    <name type="common">Snakehead murrel</name>
    <name type="synonym">Ophicephalus striatus</name>
    <dbReference type="NCBI Taxonomy" id="64152"/>
    <lineage>
        <taxon>Eukaryota</taxon>
        <taxon>Metazoa</taxon>
        <taxon>Chordata</taxon>
        <taxon>Craniata</taxon>
        <taxon>Vertebrata</taxon>
        <taxon>Euteleostomi</taxon>
        <taxon>Actinopterygii</taxon>
        <taxon>Neopterygii</taxon>
        <taxon>Teleostei</taxon>
        <taxon>Neoteleostei</taxon>
        <taxon>Acanthomorphata</taxon>
        <taxon>Anabantaria</taxon>
        <taxon>Anabantiformes</taxon>
        <taxon>Channoidei</taxon>
        <taxon>Channidae</taxon>
        <taxon>Channa</taxon>
    </lineage>
</organism>
<protein>
    <submittedName>
        <fullName evidence="1">Uncharacterized protein</fullName>
    </submittedName>
</protein>
<reference evidence="1" key="1">
    <citation type="submission" date="2023-07" db="EMBL/GenBank/DDBJ databases">
        <title>Chromosome-level Genome Assembly of Striped Snakehead (Channa striata).</title>
        <authorList>
            <person name="Liu H."/>
        </authorList>
    </citation>
    <scope>NUCLEOTIDE SEQUENCE</scope>
    <source>
        <strain evidence="1">Gz</strain>
        <tissue evidence="1">Muscle</tissue>
    </source>
</reference>
<sequence length="79" mass="8812">MLHMHHVTKIPVLPLLPLSLPPPLVELRNALHQEIQQELQTKRSLLFSPTHKSEASPAHSFCLSPAPVLTRRPAQSELG</sequence>
<proteinExistence type="predicted"/>
<accession>A0AA88MGL2</accession>
<evidence type="ECO:0000313" key="2">
    <source>
        <dbReference type="Proteomes" id="UP001187415"/>
    </source>
</evidence>